<dbReference type="Proteomes" id="UP000887576">
    <property type="component" value="Unplaced"/>
</dbReference>
<evidence type="ECO:0000313" key="1">
    <source>
        <dbReference type="Proteomes" id="UP000887576"/>
    </source>
</evidence>
<evidence type="ECO:0000313" key="2">
    <source>
        <dbReference type="WBParaSite" id="JU765_v2.g8002.t1"/>
    </source>
</evidence>
<accession>A0AC34RLW2</accession>
<proteinExistence type="predicted"/>
<protein>
    <submittedName>
        <fullName evidence="2">MARVEL domain-containing protein</fullName>
    </submittedName>
</protein>
<reference evidence="2" key="1">
    <citation type="submission" date="2022-11" db="UniProtKB">
        <authorList>
            <consortium name="WormBaseParasite"/>
        </authorList>
    </citation>
    <scope>IDENTIFICATION</scope>
</reference>
<organism evidence="1 2">
    <name type="scientific">Panagrolaimus sp. JU765</name>
    <dbReference type="NCBI Taxonomy" id="591449"/>
    <lineage>
        <taxon>Eukaryota</taxon>
        <taxon>Metazoa</taxon>
        <taxon>Ecdysozoa</taxon>
        <taxon>Nematoda</taxon>
        <taxon>Chromadorea</taxon>
        <taxon>Rhabditida</taxon>
        <taxon>Tylenchina</taxon>
        <taxon>Panagrolaimomorpha</taxon>
        <taxon>Panagrolaimoidea</taxon>
        <taxon>Panagrolaimidae</taxon>
        <taxon>Panagrolaimus</taxon>
    </lineage>
</organism>
<dbReference type="WBParaSite" id="JU765_v2.g8002.t1">
    <property type="protein sequence ID" value="JU765_v2.g8002.t1"/>
    <property type="gene ID" value="JU765_v2.g8002"/>
</dbReference>
<sequence length="178" mass="19914">MNLHRITTLPHALKPILALIILMSMISAGTVENKTPGGWFYWLTTVIQFIFLLLVTALVVMEIERVLTCQRDSWPVAELIYSGTFFVFSVINIFITASWYSETREKKDHDTSTPYPTKTEKSGSALFTTITCVALAILYGLGFFTMYKTWRNKVKSGATQNPTGNVQPGTVEGMHPGL</sequence>
<name>A0AC34RLW2_9BILA</name>